<reference evidence="8" key="1">
    <citation type="submission" date="2016-11" db="EMBL/GenBank/DDBJ databases">
        <authorList>
            <person name="Varghese N."/>
            <person name="Submissions S."/>
        </authorList>
    </citation>
    <scope>NUCLEOTIDE SEQUENCE [LARGE SCALE GENOMIC DNA]</scope>
    <source>
        <strain evidence="8">C3</strain>
    </source>
</reference>
<evidence type="ECO:0000256" key="4">
    <source>
        <dbReference type="ARBA" id="ARBA00023136"/>
    </source>
</evidence>
<gene>
    <name evidence="7" type="ORF">SAMN02910323_0225</name>
</gene>
<evidence type="ECO:0000256" key="1">
    <source>
        <dbReference type="ARBA" id="ARBA00004141"/>
    </source>
</evidence>
<evidence type="ECO:0000256" key="2">
    <source>
        <dbReference type="ARBA" id="ARBA00022692"/>
    </source>
</evidence>
<evidence type="ECO:0000313" key="8">
    <source>
        <dbReference type="Proteomes" id="UP000182958"/>
    </source>
</evidence>
<proteinExistence type="predicted"/>
<feature type="transmembrane region" description="Helical" evidence="5">
    <location>
        <begin position="227"/>
        <end position="244"/>
    </location>
</feature>
<dbReference type="InterPro" id="IPR007016">
    <property type="entry name" value="O-antigen_ligase-rel_domated"/>
</dbReference>
<organism evidence="7 8">
    <name type="scientific">Selenomonas ruminantium</name>
    <dbReference type="NCBI Taxonomy" id="971"/>
    <lineage>
        <taxon>Bacteria</taxon>
        <taxon>Bacillati</taxon>
        <taxon>Bacillota</taxon>
        <taxon>Negativicutes</taxon>
        <taxon>Selenomonadales</taxon>
        <taxon>Selenomonadaceae</taxon>
        <taxon>Selenomonas</taxon>
    </lineage>
</organism>
<dbReference type="AlphaFoldDB" id="A0A1K1LN13"/>
<dbReference type="GO" id="GO:0016020">
    <property type="term" value="C:membrane"/>
    <property type="evidence" value="ECO:0007669"/>
    <property type="project" value="UniProtKB-SubCell"/>
</dbReference>
<accession>A0A1K1LN13</accession>
<evidence type="ECO:0000259" key="6">
    <source>
        <dbReference type="Pfam" id="PF04932"/>
    </source>
</evidence>
<feature type="transmembrane region" description="Helical" evidence="5">
    <location>
        <begin position="65"/>
        <end position="83"/>
    </location>
</feature>
<feature type="transmembrane region" description="Helical" evidence="5">
    <location>
        <begin position="117"/>
        <end position="145"/>
    </location>
</feature>
<dbReference type="PANTHER" id="PTHR37422">
    <property type="entry name" value="TEICHURONIC ACID BIOSYNTHESIS PROTEIN TUAE"/>
    <property type="match status" value="1"/>
</dbReference>
<comment type="subcellular location">
    <subcellularLocation>
        <location evidence="1">Membrane</location>
        <topology evidence="1">Multi-pass membrane protein</topology>
    </subcellularLocation>
</comment>
<name>A0A1K1LN13_SELRU</name>
<dbReference type="GO" id="GO:0016874">
    <property type="term" value="F:ligase activity"/>
    <property type="evidence" value="ECO:0007669"/>
    <property type="project" value="UniProtKB-KW"/>
</dbReference>
<evidence type="ECO:0000313" key="7">
    <source>
        <dbReference type="EMBL" id="SFW12281.1"/>
    </source>
</evidence>
<dbReference type="EMBL" id="FPJA01000004">
    <property type="protein sequence ID" value="SFW12281.1"/>
    <property type="molecule type" value="Genomic_DNA"/>
</dbReference>
<feature type="transmembrane region" description="Helical" evidence="5">
    <location>
        <begin position="370"/>
        <end position="389"/>
    </location>
</feature>
<feature type="domain" description="O-antigen ligase-related" evidence="6">
    <location>
        <begin position="191"/>
        <end position="329"/>
    </location>
</feature>
<dbReference type="InterPro" id="IPR051533">
    <property type="entry name" value="WaaL-like"/>
</dbReference>
<dbReference type="RefSeq" id="WP_072305179.1">
    <property type="nucleotide sequence ID" value="NZ_FPJA01000004.1"/>
</dbReference>
<dbReference type="Proteomes" id="UP000182958">
    <property type="component" value="Unassembled WGS sequence"/>
</dbReference>
<keyword evidence="8" id="KW-1185">Reference proteome</keyword>
<feature type="transmembrane region" description="Helical" evidence="5">
    <location>
        <begin position="345"/>
        <end position="364"/>
    </location>
</feature>
<keyword evidence="2 5" id="KW-0812">Transmembrane</keyword>
<evidence type="ECO:0000256" key="3">
    <source>
        <dbReference type="ARBA" id="ARBA00022989"/>
    </source>
</evidence>
<feature type="transmembrane region" description="Helical" evidence="5">
    <location>
        <begin position="314"/>
        <end position="338"/>
    </location>
</feature>
<feature type="transmembrane region" description="Helical" evidence="5">
    <location>
        <begin position="180"/>
        <end position="198"/>
    </location>
</feature>
<keyword evidence="7" id="KW-0436">Ligase</keyword>
<dbReference type="PANTHER" id="PTHR37422:SF13">
    <property type="entry name" value="LIPOPOLYSACCHARIDE BIOSYNTHESIS PROTEIN PA4999-RELATED"/>
    <property type="match status" value="1"/>
</dbReference>
<feature type="transmembrane region" description="Helical" evidence="5">
    <location>
        <begin position="151"/>
        <end position="173"/>
    </location>
</feature>
<feature type="transmembrane region" description="Helical" evidence="5">
    <location>
        <begin position="204"/>
        <end position="220"/>
    </location>
</feature>
<dbReference type="Pfam" id="PF04932">
    <property type="entry name" value="Wzy_C"/>
    <property type="match status" value="1"/>
</dbReference>
<keyword evidence="4 5" id="KW-0472">Membrane</keyword>
<keyword evidence="3 5" id="KW-1133">Transmembrane helix</keyword>
<evidence type="ECO:0000256" key="5">
    <source>
        <dbReference type="SAM" id="Phobius"/>
    </source>
</evidence>
<sequence length="393" mass="44248">MEKFISKEAIEKRTYMYLCLFAFMNVISVAGANIFLGLVTAALLHRLVRYHEDVKEVFAEHKTMFSLFGLLLIALLLSLPNALEPGKGLTNIINAYIYRPIPLLAVLFCVHEKRRLINIALCMVLAAFLNNICAIGQGIMAYPLINGRHSGFMNIMVQGTLLSVLLPAAMVVFLSAKKAIVRWEIVVFGAVGLAAFVFNGTRGAWLAAVCSILVIAYLQVKDKRKYFAGILVTGMIISSVTYMVPGFQQRVYSISNAQEQSNTERRLLWQSAWHMFMDHPFTGVGYANFRTNYQKHYILPEAKQPYLEHAHNNFFHYLAETGILGLSALVALWGYLLAYAVKGWWAYREPVFLLMLAVLLGVIMHGLTEYTFGAAVTVKMFWLAMGLGFKYRI</sequence>
<protein>
    <submittedName>
        <fullName evidence="7">O-antigen ligase</fullName>
    </submittedName>
</protein>
<feature type="transmembrane region" description="Helical" evidence="5">
    <location>
        <begin position="15"/>
        <end position="44"/>
    </location>
</feature>